<dbReference type="InterPro" id="IPR001660">
    <property type="entry name" value="SAM"/>
</dbReference>
<evidence type="ECO:0000259" key="2">
    <source>
        <dbReference type="SMART" id="SM00454"/>
    </source>
</evidence>
<accession>A0ABP0LCE6</accession>
<keyword evidence="4" id="KW-1185">Reference proteome</keyword>
<dbReference type="SUPFAM" id="SSF47769">
    <property type="entry name" value="SAM/Pointed domain"/>
    <property type="match status" value="1"/>
</dbReference>
<evidence type="ECO:0000313" key="3">
    <source>
        <dbReference type="EMBL" id="CAK9036821.1"/>
    </source>
</evidence>
<comment type="caution">
    <text evidence="3">The sequence shown here is derived from an EMBL/GenBank/DDBJ whole genome shotgun (WGS) entry which is preliminary data.</text>
</comment>
<proteinExistence type="predicted"/>
<evidence type="ECO:0000313" key="4">
    <source>
        <dbReference type="Proteomes" id="UP001642464"/>
    </source>
</evidence>
<protein>
    <submittedName>
        <fullName evidence="3">Mitogen-activated protein kinase kinase kinase</fullName>
    </submittedName>
</protein>
<feature type="domain" description="SAM" evidence="2">
    <location>
        <begin position="236"/>
        <end position="298"/>
    </location>
</feature>
<feature type="compositionally biased region" description="Basic residues" evidence="1">
    <location>
        <begin position="1"/>
        <end position="12"/>
    </location>
</feature>
<reference evidence="3 4" key="1">
    <citation type="submission" date="2024-02" db="EMBL/GenBank/DDBJ databases">
        <authorList>
            <person name="Chen Y."/>
            <person name="Shah S."/>
            <person name="Dougan E. K."/>
            <person name="Thang M."/>
            <person name="Chan C."/>
        </authorList>
    </citation>
    <scope>NUCLEOTIDE SEQUENCE [LARGE SCALE GENOMIC DNA]</scope>
</reference>
<dbReference type="Pfam" id="PF00536">
    <property type="entry name" value="SAM_1"/>
    <property type="match status" value="1"/>
</dbReference>
<organism evidence="3 4">
    <name type="scientific">Durusdinium trenchii</name>
    <dbReference type="NCBI Taxonomy" id="1381693"/>
    <lineage>
        <taxon>Eukaryota</taxon>
        <taxon>Sar</taxon>
        <taxon>Alveolata</taxon>
        <taxon>Dinophyceae</taxon>
        <taxon>Suessiales</taxon>
        <taxon>Symbiodiniaceae</taxon>
        <taxon>Durusdinium</taxon>
    </lineage>
</organism>
<name>A0ABP0LCE6_9DINO</name>
<evidence type="ECO:0000256" key="1">
    <source>
        <dbReference type="SAM" id="MobiDB-lite"/>
    </source>
</evidence>
<keyword evidence="3" id="KW-0808">Transferase</keyword>
<dbReference type="InterPro" id="IPR013761">
    <property type="entry name" value="SAM/pointed_sf"/>
</dbReference>
<gene>
    <name evidence="3" type="ORF">SCF082_LOCUS21886</name>
</gene>
<keyword evidence="3" id="KW-0418">Kinase</keyword>
<dbReference type="Proteomes" id="UP001642464">
    <property type="component" value="Unassembled WGS sequence"/>
</dbReference>
<dbReference type="Gene3D" id="1.10.150.50">
    <property type="entry name" value="Transcription Factor, Ets-1"/>
    <property type="match status" value="1"/>
</dbReference>
<sequence>MGLQRKAVKGRGKAVQPVARSVTPKKKRKASTSSCGKTKLLQVSLGFELANSKVWQTMAAACEVGQKLLAYCPRSHGGTGLLGLGKVRGNLKEIMSGQTFVGDADASKVREAMAAVSNDPPATLTNAKELHNKSYKVHKQFVESEAGKYSVLDRLKLYDSLVAWQKFVKALPVQWQESFWHAYIAVEWTATVPFDKGVKDLPGVNFKLPMMRAAGVRYATESEMDSLRKALTRPLSPPPDRLDLEALLRKLGLQKYAPIFAAEEIDTVSCLRLLTEDDFVQMQIPRGPRRKLQDALHRA</sequence>
<dbReference type="EMBL" id="CAXAMM010015636">
    <property type="protein sequence ID" value="CAK9036821.1"/>
    <property type="molecule type" value="Genomic_DNA"/>
</dbReference>
<feature type="region of interest" description="Disordered" evidence="1">
    <location>
        <begin position="1"/>
        <end position="33"/>
    </location>
</feature>
<dbReference type="SMART" id="SM00454">
    <property type="entry name" value="SAM"/>
    <property type="match status" value="1"/>
</dbReference>
<dbReference type="GO" id="GO:0016301">
    <property type="term" value="F:kinase activity"/>
    <property type="evidence" value="ECO:0007669"/>
    <property type="project" value="UniProtKB-KW"/>
</dbReference>